<feature type="region of interest" description="Disordered" evidence="1">
    <location>
        <begin position="357"/>
        <end position="481"/>
    </location>
</feature>
<protein>
    <submittedName>
        <fullName evidence="2">Uncharacterized protein</fullName>
    </submittedName>
</protein>
<evidence type="ECO:0000313" key="3">
    <source>
        <dbReference type="Proteomes" id="UP000267251"/>
    </source>
</evidence>
<name>A0A4P9Y5Q8_9FUNG</name>
<feature type="compositionally biased region" description="Low complexity" evidence="1">
    <location>
        <begin position="464"/>
        <end position="479"/>
    </location>
</feature>
<feature type="region of interest" description="Disordered" evidence="1">
    <location>
        <begin position="1"/>
        <end position="139"/>
    </location>
</feature>
<feature type="compositionally biased region" description="Polar residues" evidence="1">
    <location>
        <begin position="31"/>
        <end position="44"/>
    </location>
</feature>
<dbReference type="Proteomes" id="UP000267251">
    <property type="component" value="Unassembled WGS sequence"/>
</dbReference>
<keyword evidence="3" id="KW-1185">Reference proteome</keyword>
<sequence>MRPSLPSYSPPDSPEDFEGSITPLLARPTPLSRQQSEPALSTAFSRCEAREGRAWSKMFPGSSMEAAIQPMDISPGKKRWTGDKLRRKKRANKEAKSSISEESEEGDESAGSNKEGEGGAVKTPVEVETEAEGSRREKRRAWNRVTGLMSTLLQRGEPRQKVRERLRELTAERSIRGGPREQEANHLRAFAPLYVLGLIATIFGDMSPKSFWGLPEDSSVPCPAAESISWGGRRPQEAPYVQLEDFLAAEAYSDKECLDERIPSQSLPARLHLGIIVSECFAAAERLGMYSKTGTQGKRAKRETRWFLIQFCTIYNYSVFILQQIQNDMCGTLELITTFPELQSLRSRNEETLGALLRGHTQLRSRHSHRVRPRRGRSTTGHRRPGRTSSIASRRRAAIPRTPGGGGGSIRRRPTGGSEMGGSLRGRTGGEGEAGGSIQGKVTAFDFKGSMGGEGGEEGRVKRMTSVRSTRSSLLSGRGDTMGRSGVASLMEGVCSPGRSLYSGVPLLAPGMGEFSGYADTMACFSGYSGMMERTSGSRWTVQMAPDIVGKVLEMVGHLDQEFSIPPKVREDTEMVLDYLLGPEIRSKDLLVASHWLRESADQAQLREINAMGFALYREALDERMGKVGSYVDPRLAASHLKHLIWSIPGSLVPLAVREAVDQLLPKTTEEVEWYPEAEELALVRYLLRLERDRESLVHGLFSLSQLILAGEQDQMTPWGLAVVLPVAKLDEVVDLGGVEAMELVLGLSPWPISRIGRKG</sequence>
<feature type="compositionally biased region" description="Gly residues" evidence="1">
    <location>
        <begin position="418"/>
        <end position="438"/>
    </location>
</feature>
<dbReference type="OrthoDB" id="5592742at2759"/>
<gene>
    <name evidence="2" type="ORF">BJ684DRAFT_16071</name>
</gene>
<dbReference type="AlphaFoldDB" id="A0A4P9Y5Q8"/>
<evidence type="ECO:0000313" key="2">
    <source>
        <dbReference type="EMBL" id="RKP13541.1"/>
    </source>
</evidence>
<organism evidence="2 3">
    <name type="scientific">Piptocephalis cylindrospora</name>
    <dbReference type="NCBI Taxonomy" id="1907219"/>
    <lineage>
        <taxon>Eukaryota</taxon>
        <taxon>Fungi</taxon>
        <taxon>Fungi incertae sedis</taxon>
        <taxon>Zoopagomycota</taxon>
        <taxon>Zoopagomycotina</taxon>
        <taxon>Zoopagomycetes</taxon>
        <taxon>Zoopagales</taxon>
        <taxon>Piptocephalidaceae</taxon>
        <taxon>Piptocephalis</taxon>
    </lineage>
</organism>
<reference evidence="3" key="1">
    <citation type="journal article" date="2018" name="Nat. Microbiol.">
        <title>Leveraging single-cell genomics to expand the fungal tree of life.</title>
        <authorList>
            <person name="Ahrendt S.R."/>
            <person name="Quandt C.A."/>
            <person name="Ciobanu D."/>
            <person name="Clum A."/>
            <person name="Salamov A."/>
            <person name="Andreopoulos B."/>
            <person name="Cheng J.F."/>
            <person name="Woyke T."/>
            <person name="Pelin A."/>
            <person name="Henrissat B."/>
            <person name="Reynolds N.K."/>
            <person name="Benny G.L."/>
            <person name="Smith M.E."/>
            <person name="James T.Y."/>
            <person name="Grigoriev I.V."/>
        </authorList>
    </citation>
    <scope>NUCLEOTIDE SEQUENCE [LARGE SCALE GENOMIC DNA]</scope>
</reference>
<dbReference type="EMBL" id="KZ987996">
    <property type="protein sequence ID" value="RKP13541.1"/>
    <property type="molecule type" value="Genomic_DNA"/>
</dbReference>
<evidence type="ECO:0000256" key="1">
    <source>
        <dbReference type="SAM" id="MobiDB-lite"/>
    </source>
</evidence>
<accession>A0A4P9Y5Q8</accession>
<feature type="compositionally biased region" description="Basic residues" evidence="1">
    <location>
        <begin position="361"/>
        <end position="386"/>
    </location>
</feature>
<proteinExistence type="predicted"/>